<dbReference type="Pfam" id="PF01128">
    <property type="entry name" value="IspD"/>
    <property type="match status" value="1"/>
</dbReference>
<dbReference type="PANTHER" id="PTHR32125">
    <property type="entry name" value="2-C-METHYL-D-ERYTHRITOL 4-PHOSPHATE CYTIDYLYLTRANSFERASE, CHLOROPLASTIC"/>
    <property type="match status" value="1"/>
</dbReference>
<name>A0A2M7R756_9BACT</name>
<dbReference type="Proteomes" id="UP000230767">
    <property type="component" value="Unassembled WGS sequence"/>
</dbReference>
<organism evidence="3 4">
    <name type="scientific">Candidatus Nealsonbacteria bacterium CG_4_10_14_0_8_um_filter_37_14</name>
    <dbReference type="NCBI Taxonomy" id="1974684"/>
    <lineage>
        <taxon>Bacteria</taxon>
        <taxon>Candidatus Nealsoniibacteriota</taxon>
    </lineage>
</organism>
<dbReference type="Gene3D" id="3.90.550.10">
    <property type="entry name" value="Spore Coat Polysaccharide Biosynthesis Protein SpsA, Chain A"/>
    <property type="match status" value="1"/>
</dbReference>
<dbReference type="InterPro" id="IPR050088">
    <property type="entry name" value="IspD/TarI_cytidylyltransf_bact"/>
</dbReference>
<dbReference type="FunFam" id="3.90.550.10:FF:000003">
    <property type="entry name" value="2-C-methyl-D-erythritol 4-phosphate cytidylyltransferase"/>
    <property type="match status" value="1"/>
</dbReference>
<dbReference type="AlphaFoldDB" id="A0A2M7R756"/>
<dbReference type="GO" id="GO:0050518">
    <property type="term" value="F:2-C-methyl-D-erythritol 4-phosphate cytidylyltransferase activity"/>
    <property type="evidence" value="ECO:0007669"/>
    <property type="project" value="InterPro"/>
</dbReference>
<keyword evidence="1 3" id="KW-0808">Transferase</keyword>
<dbReference type="PANTHER" id="PTHR32125:SF4">
    <property type="entry name" value="2-C-METHYL-D-ERYTHRITOL 4-PHOSPHATE CYTIDYLYLTRANSFERASE, CHLOROPLASTIC"/>
    <property type="match status" value="1"/>
</dbReference>
<comment type="caution">
    <text evidence="3">The sequence shown here is derived from an EMBL/GenBank/DDBJ whole genome shotgun (WGS) entry which is preliminary data.</text>
</comment>
<reference evidence="4" key="1">
    <citation type="submission" date="2017-09" db="EMBL/GenBank/DDBJ databases">
        <title>Depth-based differentiation of microbial function through sediment-hosted aquifers and enrichment of novel symbionts in the deep terrestrial subsurface.</title>
        <authorList>
            <person name="Probst A.J."/>
            <person name="Ladd B."/>
            <person name="Jarett J.K."/>
            <person name="Geller-Mcgrath D.E."/>
            <person name="Sieber C.M.K."/>
            <person name="Emerson J.B."/>
            <person name="Anantharaman K."/>
            <person name="Thomas B.C."/>
            <person name="Malmstrom R."/>
            <person name="Stieglmeier M."/>
            <person name="Klingl A."/>
            <person name="Woyke T."/>
            <person name="Ryan C.M."/>
            <person name="Banfield J.F."/>
        </authorList>
    </citation>
    <scope>NUCLEOTIDE SEQUENCE [LARGE SCALE GENOMIC DNA]</scope>
</reference>
<dbReference type="NCBIfam" id="TIGR00453">
    <property type="entry name" value="ispD"/>
    <property type="match status" value="1"/>
</dbReference>
<evidence type="ECO:0000313" key="4">
    <source>
        <dbReference type="Proteomes" id="UP000230767"/>
    </source>
</evidence>
<dbReference type="CDD" id="cd02516">
    <property type="entry name" value="CDP-ME_synthetase"/>
    <property type="match status" value="1"/>
</dbReference>
<evidence type="ECO:0000313" key="3">
    <source>
        <dbReference type="EMBL" id="PIY88833.1"/>
    </source>
</evidence>
<gene>
    <name evidence="3" type="primary">ispD</name>
    <name evidence="3" type="ORF">COY73_02645</name>
</gene>
<dbReference type="GO" id="GO:0008299">
    <property type="term" value="P:isoprenoid biosynthetic process"/>
    <property type="evidence" value="ECO:0007669"/>
    <property type="project" value="InterPro"/>
</dbReference>
<evidence type="ECO:0000256" key="1">
    <source>
        <dbReference type="ARBA" id="ARBA00022679"/>
    </source>
</evidence>
<keyword evidence="2 3" id="KW-0548">Nucleotidyltransferase</keyword>
<evidence type="ECO:0000256" key="2">
    <source>
        <dbReference type="ARBA" id="ARBA00022695"/>
    </source>
</evidence>
<accession>A0A2M7R756</accession>
<proteinExistence type="predicted"/>
<sequence length="244" mass="28181">MNVAIILAAGQSRRLKGVNKIFYHINKKPLIFYTLKIFERHPQIKKIIIVSRREDFKKFSSLIKDCKFKKIETIVRGGKERQDSALNGLKATETLGAKPGDLILFHNGCNPLVSSEDITKTIKAAKKYKAALVGQPAKDTIKEVDKNKRIIKTIDRKRIFLAQTPQVIEYNLAKMAFEKASREKFKGTDDVSLVEKLGIRPKIVQTSFKNIKATYHEDLEFVNSYIRKYPPRHLCFRYFVEKKH</sequence>
<dbReference type="SUPFAM" id="SSF53448">
    <property type="entry name" value="Nucleotide-diphospho-sugar transferases"/>
    <property type="match status" value="1"/>
</dbReference>
<dbReference type="InterPro" id="IPR029044">
    <property type="entry name" value="Nucleotide-diphossugar_trans"/>
</dbReference>
<dbReference type="InterPro" id="IPR034683">
    <property type="entry name" value="IspD/TarI"/>
</dbReference>
<dbReference type="InterPro" id="IPR001228">
    <property type="entry name" value="IspD"/>
</dbReference>
<dbReference type="EMBL" id="PFLW01000065">
    <property type="protein sequence ID" value="PIY88833.1"/>
    <property type="molecule type" value="Genomic_DNA"/>
</dbReference>
<protein>
    <submittedName>
        <fullName evidence="3">2-C-methyl-D-erythritol 4-phosphate cytidylyltransferase</fullName>
    </submittedName>
</protein>